<dbReference type="GO" id="GO:0070034">
    <property type="term" value="F:telomerase RNA binding"/>
    <property type="evidence" value="ECO:0007669"/>
    <property type="project" value="InterPro"/>
</dbReference>
<reference evidence="5 6" key="1">
    <citation type="journal article" date="2019" name="Nat. Ecol. Evol.">
        <title>Megaphylogeny resolves global patterns of mushroom evolution.</title>
        <authorList>
            <person name="Varga T."/>
            <person name="Krizsan K."/>
            <person name="Foldi C."/>
            <person name="Dima B."/>
            <person name="Sanchez-Garcia M."/>
            <person name="Sanchez-Ramirez S."/>
            <person name="Szollosi G.J."/>
            <person name="Szarkandi J.G."/>
            <person name="Papp V."/>
            <person name="Albert L."/>
            <person name="Andreopoulos W."/>
            <person name="Angelini C."/>
            <person name="Antonin V."/>
            <person name="Barry K.W."/>
            <person name="Bougher N.L."/>
            <person name="Buchanan P."/>
            <person name="Buyck B."/>
            <person name="Bense V."/>
            <person name="Catcheside P."/>
            <person name="Chovatia M."/>
            <person name="Cooper J."/>
            <person name="Damon W."/>
            <person name="Desjardin D."/>
            <person name="Finy P."/>
            <person name="Geml J."/>
            <person name="Haridas S."/>
            <person name="Hughes K."/>
            <person name="Justo A."/>
            <person name="Karasinski D."/>
            <person name="Kautmanova I."/>
            <person name="Kiss B."/>
            <person name="Kocsube S."/>
            <person name="Kotiranta H."/>
            <person name="LaButti K.M."/>
            <person name="Lechner B.E."/>
            <person name="Liimatainen K."/>
            <person name="Lipzen A."/>
            <person name="Lukacs Z."/>
            <person name="Mihaltcheva S."/>
            <person name="Morgado L.N."/>
            <person name="Niskanen T."/>
            <person name="Noordeloos M.E."/>
            <person name="Ohm R.A."/>
            <person name="Ortiz-Santana B."/>
            <person name="Ovrebo C."/>
            <person name="Racz N."/>
            <person name="Riley R."/>
            <person name="Savchenko A."/>
            <person name="Shiryaev A."/>
            <person name="Soop K."/>
            <person name="Spirin V."/>
            <person name="Szebenyi C."/>
            <person name="Tomsovsky M."/>
            <person name="Tulloss R.E."/>
            <person name="Uehling J."/>
            <person name="Grigoriev I.V."/>
            <person name="Vagvolgyi C."/>
            <person name="Papp T."/>
            <person name="Martin F.M."/>
            <person name="Miettinen O."/>
            <person name="Hibbett D.S."/>
            <person name="Nagy L.G."/>
        </authorList>
    </citation>
    <scope>NUCLEOTIDE SEQUENCE [LARGE SCALE GENOMIC DNA]</scope>
    <source>
        <strain evidence="5 6">CBS 166.37</strain>
    </source>
</reference>
<evidence type="ECO:0000256" key="3">
    <source>
        <dbReference type="SAM" id="MobiDB-lite"/>
    </source>
</evidence>
<dbReference type="CDD" id="cd00590">
    <property type="entry name" value="RRM_SF"/>
    <property type="match status" value="1"/>
</dbReference>
<dbReference type="AlphaFoldDB" id="A0A5C3MRN6"/>
<sequence>MASFAFIPRKFAKAPKASISTVPSQTHTASVTVLPRDVKGKGKDERETGPTKANSKVKYSDSDYINLVCMALSDYALWADSDFRRKIDLSGTGEDALEEDKGCKSSSLFDEFYKVIPLSYVLHHSPVLRGLRLDDAQTAIVKALRTHAPDFVEVRLLVSQPSSSTWYGGQGKEKGGYEIRRKSRDETTGRSKQDWENLTIYMENIPIQHRSIPGIAAFTHALLVGSDRSVKDMVTRVQNITLPPHHQDKPGDMPSCKGFALVTLSDPRDVDYMLTSWPWNRQHGHKQVEKPLEEYGEVREASKFGFRALPKSLWDQLKEEYLAYRQKLVDEINAYQDTNDIPEPSHAPMKRVYVEEKRPEAPVKPVETYSDEPSTKSKIEYHSPYPYNCLVFVRNIYPETNKTTLRKLFETAFQDAISSGQLKDGGIDYTDFNKGMDSCHVRLSTPQHAEQFVQHFSAHPISQANGLDDKGVPPDASRKAITVELVLGKREELYWQHLPEKIRQQAVEKAVNILQGGASNNNAVGDEGAGNNVETGERKRKRKKRSGD</sequence>
<dbReference type="InterPro" id="IPR012677">
    <property type="entry name" value="Nucleotide-bd_a/b_plait_sf"/>
</dbReference>
<evidence type="ECO:0000313" key="5">
    <source>
        <dbReference type="EMBL" id="TFK43971.1"/>
    </source>
</evidence>
<evidence type="ECO:0000313" key="6">
    <source>
        <dbReference type="Proteomes" id="UP000308652"/>
    </source>
</evidence>
<dbReference type="GO" id="GO:1904868">
    <property type="term" value="P:telomerase catalytic core complex assembly"/>
    <property type="evidence" value="ECO:0007669"/>
    <property type="project" value="InterPro"/>
</dbReference>
<feature type="region of interest" description="Disordered" evidence="3">
    <location>
        <begin position="517"/>
        <end position="548"/>
    </location>
</feature>
<name>A0A5C3MRN6_9AGAR</name>
<accession>A0A5C3MRN6</accession>
<evidence type="ECO:0000256" key="2">
    <source>
        <dbReference type="PROSITE-ProRule" id="PRU01288"/>
    </source>
</evidence>
<keyword evidence="1 2" id="KW-0694">RNA-binding</keyword>
<dbReference type="EMBL" id="ML213591">
    <property type="protein sequence ID" value="TFK43971.1"/>
    <property type="molecule type" value="Genomic_DNA"/>
</dbReference>
<gene>
    <name evidence="5" type="ORF">BDQ12DRAFT_596164</name>
</gene>
<dbReference type="InterPro" id="IPR045537">
    <property type="entry name" value="Lar7_xRRM"/>
</dbReference>
<feature type="compositionally biased region" description="Basic and acidic residues" evidence="3">
    <location>
        <begin position="36"/>
        <end position="49"/>
    </location>
</feature>
<feature type="region of interest" description="Disordered" evidence="3">
    <location>
        <begin position="165"/>
        <end position="192"/>
    </location>
</feature>
<dbReference type="InterPro" id="IPR014886">
    <property type="entry name" value="La_xRRM"/>
</dbReference>
<feature type="region of interest" description="Disordered" evidence="3">
    <location>
        <begin position="23"/>
        <end position="55"/>
    </location>
</feature>
<dbReference type="GO" id="GO:1990904">
    <property type="term" value="C:ribonucleoprotein complex"/>
    <property type="evidence" value="ECO:0007669"/>
    <property type="project" value="UniProtKB-UniRule"/>
</dbReference>
<dbReference type="OrthoDB" id="439993at2759"/>
<dbReference type="Pfam" id="PF19977">
    <property type="entry name" value="xRRM"/>
    <property type="match status" value="1"/>
</dbReference>
<proteinExistence type="predicted"/>
<feature type="compositionally biased region" description="Basic residues" evidence="3">
    <location>
        <begin position="538"/>
        <end position="548"/>
    </location>
</feature>
<organism evidence="5 6">
    <name type="scientific">Crucibulum laeve</name>
    <dbReference type="NCBI Taxonomy" id="68775"/>
    <lineage>
        <taxon>Eukaryota</taxon>
        <taxon>Fungi</taxon>
        <taxon>Dikarya</taxon>
        <taxon>Basidiomycota</taxon>
        <taxon>Agaricomycotina</taxon>
        <taxon>Agaricomycetes</taxon>
        <taxon>Agaricomycetidae</taxon>
        <taxon>Agaricales</taxon>
        <taxon>Agaricineae</taxon>
        <taxon>Nidulariaceae</taxon>
        <taxon>Crucibulum</taxon>
    </lineage>
</organism>
<evidence type="ECO:0000256" key="1">
    <source>
        <dbReference type="ARBA" id="ARBA00022884"/>
    </source>
</evidence>
<dbReference type="Proteomes" id="UP000308652">
    <property type="component" value="Unassembled WGS sequence"/>
</dbReference>
<dbReference type="PROSITE" id="PS51939">
    <property type="entry name" value="XRRM"/>
    <property type="match status" value="1"/>
</dbReference>
<dbReference type="InterPro" id="IPR035979">
    <property type="entry name" value="RBD_domain_sf"/>
</dbReference>
<evidence type="ECO:0000259" key="4">
    <source>
        <dbReference type="PROSITE" id="PS51939"/>
    </source>
</evidence>
<dbReference type="STRING" id="68775.A0A5C3MRN6"/>
<keyword evidence="6" id="KW-1185">Reference proteome</keyword>
<dbReference type="SUPFAM" id="SSF54928">
    <property type="entry name" value="RNA-binding domain, RBD"/>
    <property type="match status" value="1"/>
</dbReference>
<feature type="domain" description="XRRM" evidence="4">
    <location>
        <begin position="384"/>
        <end position="529"/>
    </location>
</feature>
<feature type="compositionally biased region" description="Basic and acidic residues" evidence="3">
    <location>
        <begin position="171"/>
        <end position="192"/>
    </location>
</feature>
<protein>
    <recommendedName>
        <fullName evidence="4">XRRM domain-containing protein</fullName>
    </recommendedName>
</protein>
<dbReference type="Gene3D" id="3.30.70.330">
    <property type="match status" value="1"/>
</dbReference>